<evidence type="ECO:0000313" key="1">
    <source>
        <dbReference type="EMBL" id="KAJ5371210.1"/>
    </source>
</evidence>
<keyword evidence="2" id="KW-1185">Reference proteome</keyword>
<reference evidence="1" key="1">
    <citation type="submission" date="2022-11" db="EMBL/GenBank/DDBJ databases">
        <authorList>
            <person name="Petersen C."/>
        </authorList>
    </citation>
    <scope>NUCLEOTIDE SEQUENCE</scope>
    <source>
        <strain evidence="1">IBT 29864</strain>
    </source>
</reference>
<accession>A0A9W9S3H9</accession>
<evidence type="ECO:0000313" key="2">
    <source>
        <dbReference type="Proteomes" id="UP001147782"/>
    </source>
</evidence>
<dbReference type="EMBL" id="JAPZBS010000005">
    <property type="protein sequence ID" value="KAJ5371210.1"/>
    <property type="molecule type" value="Genomic_DNA"/>
</dbReference>
<dbReference type="Proteomes" id="UP001147782">
    <property type="component" value="Unassembled WGS sequence"/>
</dbReference>
<dbReference type="AlphaFoldDB" id="A0A9W9S3H9"/>
<sequence>MAAPIFCLPPELMDLICDELDVVSEGCMALICKAAYEYWKPVLKHPIFRLSTQESWPGYFGQLEYTRDRVQLMQRIETERFAFCHSCFRLHPRREFEEPELQKPDFDRHCKWPGVATRHLSKSDDSGYIPFQLERPLPTLPGGFEGTSYCSVTFLGSKALVKVDYIFDF</sequence>
<gene>
    <name evidence="1" type="ORF">N7496_007302</name>
</gene>
<proteinExistence type="predicted"/>
<protein>
    <recommendedName>
        <fullName evidence="3">F-box domain-containing protein</fullName>
    </recommendedName>
</protein>
<dbReference type="OrthoDB" id="4454461at2759"/>
<evidence type="ECO:0008006" key="3">
    <source>
        <dbReference type="Google" id="ProtNLM"/>
    </source>
</evidence>
<dbReference type="GeneID" id="81439410"/>
<reference evidence="1" key="2">
    <citation type="journal article" date="2023" name="IMA Fungus">
        <title>Comparative genomic study of the Penicillium genus elucidates a diverse pangenome and 15 lateral gene transfer events.</title>
        <authorList>
            <person name="Petersen C."/>
            <person name="Sorensen T."/>
            <person name="Nielsen M.R."/>
            <person name="Sondergaard T.E."/>
            <person name="Sorensen J.L."/>
            <person name="Fitzpatrick D.A."/>
            <person name="Frisvad J.C."/>
            <person name="Nielsen K.L."/>
        </authorList>
    </citation>
    <scope>NUCLEOTIDE SEQUENCE</scope>
    <source>
        <strain evidence="1">IBT 29864</strain>
    </source>
</reference>
<name>A0A9W9S3H9_9EURO</name>
<organism evidence="1 2">
    <name type="scientific">Penicillium cataractarum</name>
    <dbReference type="NCBI Taxonomy" id="2100454"/>
    <lineage>
        <taxon>Eukaryota</taxon>
        <taxon>Fungi</taxon>
        <taxon>Dikarya</taxon>
        <taxon>Ascomycota</taxon>
        <taxon>Pezizomycotina</taxon>
        <taxon>Eurotiomycetes</taxon>
        <taxon>Eurotiomycetidae</taxon>
        <taxon>Eurotiales</taxon>
        <taxon>Aspergillaceae</taxon>
        <taxon>Penicillium</taxon>
    </lineage>
</organism>
<comment type="caution">
    <text evidence="1">The sequence shown here is derived from an EMBL/GenBank/DDBJ whole genome shotgun (WGS) entry which is preliminary data.</text>
</comment>
<dbReference type="RefSeq" id="XP_056555644.1">
    <property type="nucleotide sequence ID" value="XM_056700231.1"/>
</dbReference>